<dbReference type="PANTHER" id="PTHR42879:SF2">
    <property type="entry name" value="3-OXOACYL-[ACYL-CARRIER-PROTEIN] REDUCTASE FABG"/>
    <property type="match status" value="1"/>
</dbReference>
<accession>A0A4R5XQY4</accession>
<dbReference type="AlphaFoldDB" id="A0A4R5XQY4"/>
<dbReference type="Proteomes" id="UP000294621">
    <property type="component" value="Unassembled WGS sequence"/>
</dbReference>
<comment type="caution">
    <text evidence="3">The sequence shown here is derived from an EMBL/GenBank/DDBJ whole genome shotgun (WGS) entry which is preliminary data.</text>
</comment>
<name>A0A4R5XQY4_9MICC</name>
<feature type="region of interest" description="Disordered" evidence="2">
    <location>
        <begin position="1"/>
        <end position="57"/>
    </location>
</feature>
<dbReference type="PANTHER" id="PTHR42879">
    <property type="entry name" value="3-OXOACYL-(ACYL-CARRIER-PROTEIN) REDUCTASE"/>
    <property type="match status" value="1"/>
</dbReference>
<dbReference type="EMBL" id="SMZQ01000009">
    <property type="protein sequence ID" value="TDL33964.1"/>
    <property type="molecule type" value="Genomic_DNA"/>
</dbReference>
<dbReference type="Pfam" id="PF13561">
    <property type="entry name" value="adh_short_C2"/>
    <property type="match status" value="1"/>
</dbReference>
<dbReference type="Gene3D" id="3.40.50.720">
    <property type="entry name" value="NAD(P)-binding Rossmann-like Domain"/>
    <property type="match status" value="2"/>
</dbReference>
<protein>
    <submittedName>
        <fullName evidence="3">SDR family oxidoreductase</fullName>
    </submittedName>
</protein>
<dbReference type="PRINTS" id="PR00081">
    <property type="entry name" value="GDHRDH"/>
</dbReference>
<proteinExistence type="inferred from homology"/>
<organism evidence="3 4">
    <name type="scientific">Arthrobacter nitrophenolicus</name>
    <dbReference type="NCBI Taxonomy" id="683150"/>
    <lineage>
        <taxon>Bacteria</taxon>
        <taxon>Bacillati</taxon>
        <taxon>Actinomycetota</taxon>
        <taxon>Actinomycetes</taxon>
        <taxon>Micrococcales</taxon>
        <taxon>Micrococcaceae</taxon>
        <taxon>Arthrobacter</taxon>
    </lineage>
</organism>
<sequence length="227" mass="23813">MPAYDAGQAGLRHHQPTPKLRSGRPAFEGIKKALADGIPSGGEGHRPSDGPHTLGAGQQHCPYRLGFRSVGTRCWNPGKGVVTVVSDENSAEDAPAAASAAVDTFGSLDVVVDGAGFTRDARTRMTTEGGFDDVISVLLERAWLGTRAAAEELAFAGIRVNAIQPGIIRTEKVESLRPDVLEKKLSEIPLTLFSEPTEVAGVALFLASGISNYMTGTILEITGGPHA</sequence>
<evidence type="ECO:0000256" key="2">
    <source>
        <dbReference type="SAM" id="MobiDB-lite"/>
    </source>
</evidence>
<evidence type="ECO:0000313" key="3">
    <source>
        <dbReference type="EMBL" id="TDL33964.1"/>
    </source>
</evidence>
<reference evidence="3 4" key="1">
    <citation type="submission" date="2019-03" db="EMBL/GenBank/DDBJ databases">
        <title>Genome Sequencing and Assembly of Various Microbes Isolated from Partially Reclaimed Soil and Acid Mine Drainage (AMD) Site.</title>
        <authorList>
            <person name="Steinbock B."/>
            <person name="Bechtold R."/>
            <person name="Sevigny J.L."/>
            <person name="Thomas D."/>
            <person name="Cuthill L.R."/>
            <person name="Aveiro Johannsen E.J."/>
            <person name="Thomas K."/>
            <person name="Ghosh A."/>
        </authorList>
    </citation>
    <scope>NUCLEOTIDE SEQUENCE [LARGE SCALE GENOMIC DNA]</scope>
    <source>
        <strain evidence="3 4">S-A1</strain>
    </source>
</reference>
<dbReference type="InterPro" id="IPR050259">
    <property type="entry name" value="SDR"/>
</dbReference>
<dbReference type="OrthoDB" id="517007at2"/>
<gene>
    <name evidence="3" type="ORF">E2R57_15725</name>
</gene>
<dbReference type="InterPro" id="IPR002347">
    <property type="entry name" value="SDR_fam"/>
</dbReference>
<evidence type="ECO:0000256" key="1">
    <source>
        <dbReference type="ARBA" id="ARBA00006484"/>
    </source>
</evidence>
<dbReference type="InterPro" id="IPR036291">
    <property type="entry name" value="NAD(P)-bd_dom_sf"/>
</dbReference>
<dbReference type="SUPFAM" id="SSF51735">
    <property type="entry name" value="NAD(P)-binding Rossmann-fold domains"/>
    <property type="match status" value="1"/>
</dbReference>
<evidence type="ECO:0000313" key="4">
    <source>
        <dbReference type="Proteomes" id="UP000294621"/>
    </source>
</evidence>
<comment type="similarity">
    <text evidence="1">Belongs to the short-chain dehydrogenases/reductases (SDR) family.</text>
</comment>